<sequence length="70" mass="7877">MMMNNPDLKIRVADWLDQNRGALPLNSLHWEPLLVPPASGGPDALTHCLGKYDARVQQTDFFYKAISKIP</sequence>
<reference evidence="1 2" key="1">
    <citation type="submission" date="2018-03" db="EMBL/GenBank/DDBJ databases">
        <title>Genomic Encyclopedia of Type Strains, Phase III (KMG-III): the genomes of soil and plant-associated and newly described type strains.</title>
        <authorList>
            <person name="Whitman W."/>
        </authorList>
    </citation>
    <scope>NUCLEOTIDE SEQUENCE [LARGE SCALE GENOMIC DNA]</scope>
    <source>
        <strain evidence="1 2">CGMCC 1.12700</strain>
    </source>
</reference>
<dbReference type="AlphaFoldDB" id="A0A2P8D5P8"/>
<evidence type="ECO:0000313" key="1">
    <source>
        <dbReference type="EMBL" id="PSK92540.1"/>
    </source>
</evidence>
<protein>
    <submittedName>
        <fullName evidence="1">Uncharacterized protein</fullName>
    </submittedName>
</protein>
<gene>
    <name evidence="1" type="ORF">B0I18_103117</name>
</gene>
<accession>A0A2P8D5P8</accession>
<proteinExistence type="predicted"/>
<keyword evidence="2" id="KW-1185">Reference proteome</keyword>
<dbReference type="Proteomes" id="UP000240572">
    <property type="component" value="Unassembled WGS sequence"/>
</dbReference>
<comment type="caution">
    <text evidence="1">The sequence shown here is derived from an EMBL/GenBank/DDBJ whole genome shotgun (WGS) entry which is preliminary data.</text>
</comment>
<name>A0A2P8D5P8_9BACT</name>
<dbReference type="EMBL" id="PYGD01000003">
    <property type="protein sequence ID" value="PSK92540.1"/>
    <property type="molecule type" value="Genomic_DNA"/>
</dbReference>
<organism evidence="1 2">
    <name type="scientific">Taibaiella chishuiensis</name>
    <dbReference type="NCBI Taxonomy" id="1434707"/>
    <lineage>
        <taxon>Bacteria</taxon>
        <taxon>Pseudomonadati</taxon>
        <taxon>Bacteroidota</taxon>
        <taxon>Chitinophagia</taxon>
        <taxon>Chitinophagales</taxon>
        <taxon>Chitinophagaceae</taxon>
        <taxon>Taibaiella</taxon>
    </lineage>
</organism>
<evidence type="ECO:0000313" key="2">
    <source>
        <dbReference type="Proteomes" id="UP000240572"/>
    </source>
</evidence>